<evidence type="ECO:0000313" key="11">
    <source>
        <dbReference type="Proteomes" id="UP000647339"/>
    </source>
</evidence>
<reference evidence="11" key="1">
    <citation type="journal article" date="2019" name="Int. J. Syst. Evol. Microbiol.">
        <title>The Global Catalogue of Microorganisms (GCM) 10K type strain sequencing project: providing services to taxonomists for standard genome sequencing and annotation.</title>
        <authorList>
            <consortium name="The Broad Institute Genomics Platform"/>
            <consortium name="The Broad Institute Genome Sequencing Center for Infectious Disease"/>
            <person name="Wu L."/>
            <person name="Ma J."/>
        </authorList>
    </citation>
    <scope>NUCLEOTIDE SEQUENCE [LARGE SCALE GENOMIC DNA]</scope>
    <source>
        <strain evidence="11">CGMCC 1.15407</strain>
    </source>
</reference>
<evidence type="ECO:0000256" key="2">
    <source>
        <dbReference type="ARBA" id="ARBA00022670"/>
    </source>
</evidence>
<organism evidence="10 11">
    <name type="scientific">Echinicola rosea</name>
    <dbReference type="NCBI Taxonomy" id="1807691"/>
    <lineage>
        <taxon>Bacteria</taxon>
        <taxon>Pseudomonadati</taxon>
        <taxon>Bacteroidota</taxon>
        <taxon>Cytophagia</taxon>
        <taxon>Cytophagales</taxon>
        <taxon>Cyclobacteriaceae</taxon>
        <taxon>Echinicola</taxon>
    </lineage>
</organism>
<evidence type="ECO:0000256" key="9">
    <source>
        <dbReference type="HAMAP-Rule" id="MF_01924"/>
    </source>
</evidence>
<dbReference type="PANTHER" id="PTHR43126:SF2">
    <property type="entry name" value="D-ALANYL-D-ALANINE DIPEPTIDASE"/>
    <property type="match status" value="1"/>
</dbReference>
<keyword evidence="6 9" id="KW-0224">Dipeptidase</keyword>
<feature type="binding site" evidence="9">
    <location>
        <position position="173"/>
    </location>
    <ligand>
        <name>Zn(2+)</name>
        <dbReference type="ChEBI" id="CHEBI:29105"/>
        <note>catalytic</note>
    </ligand>
</feature>
<accession>A0ABQ1V9X5</accession>
<feature type="site" description="Transition state stabilizer" evidence="9">
    <location>
        <position position="134"/>
    </location>
</feature>
<evidence type="ECO:0000256" key="7">
    <source>
        <dbReference type="ARBA" id="ARBA00023049"/>
    </source>
</evidence>
<dbReference type="Pfam" id="PF01427">
    <property type="entry name" value="Peptidase_M15"/>
    <property type="match status" value="1"/>
</dbReference>
<evidence type="ECO:0000256" key="4">
    <source>
        <dbReference type="ARBA" id="ARBA00022801"/>
    </source>
</evidence>
<dbReference type="EMBL" id="BMIU01000027">
    <property type="protein sequence ID" value="GGF47543.1"/>
    <property type="molecule type" value="Genomic_DNA"/>
</dbReference>
<dbReference type="PANTHER" id="PTHR43126">
    <property type="entry name" value="D-ALANYL-D-ALANINE DIPEPTIDASE"/>
    <property type="match status" value="1"/>
</dbReference>
<keyword evidence="8" id="KW-0961">Cell wall biogenesis/degradation</keyword>
<feature type="binding site" evidence="9">
    <location>
        <position position="166"/>
    </location>
    <ligand>
        <name>Zn(2+)</name>
        <dbReference type="ChEBI" id="CHEBI:29105"/>
        <note>catalytic</note>
    </ligand>
</feature>
<dbReference type="HAMAP" id="MF_01924">
    <property type="entry name" value="A_A_dipeptidase"/>
    <property type="match status" value="1"/>
</dbReference>
<evidence type="ECO:0000256" key="6">
    <source>
        <dbReference type="ARBA" id="ARBA00022997"/>
    </source>
</evidence>
<keyword evidence="11" id="KW-1185">Reference proteome</keyword>
<comment type="catalytic activity">
    <reaction evidence="1 9">
        <text>D-alanyl-D-alanine + H2O = 2 D-alanine</text>
        <dbReference type="Rhea" id="RHEA:20661"/>
        <dbReference type="ChEBI" id="CHEBI:15377"/>
        <dbReference type="ChEBI" id="CHEBI:57416"/>
        <dbReference type="ChEBI" id="CHEBI:57822"/>
        <dbReference type="EC" id="3.4.13.22"/>
    </reaction>
</comment>
<evidence type="ECO:0000313" key="10">
    <source>
        <dbReference type="EMBL" id="GGF47543.1"/>
    </source>
</evidence>
<dbReference type="SUPFAM" id="SSF55166">
    <property type="entry name" value="Hedgehog/DD-peptidase"/>
    <property type="match status" value="1"/>
</dbReference>
<evidence type="ECO:0000256" key="8">
    <source>
        <dbReference type="ARBA" id="ARBA00023316"/>
    </source>
</evidence>
<dbReference type="EC" id="3.4.13.22" evidence="9"/>
<dbReference type="Gene3D" id="3.30.1380.10">
    <property type="match status" value="1"/>
</dbReference>
<feature type="binding site" evidence="9">
    <location>
        <position position="241"/>
    </location>
    <ligand>
        <name>Zn(2+)</name>
        <dbReference type="ChEBI" id="CHEBI:29105"/>
        <note>catalytic</note>
    </ligand>
</feature>
<name>A0ABQ1V9X5_9BACT</name>
<evidence type="ECO:0000256" key="3">
    <source>
        <dbReference type="ARBA" id="ARBA00022723"/>
    </source>
</evidence>
<gene>
    <name evidence="10" type="ORF">GCM10011339_40110</name>
</gene>
<keyword evidence="5 9" id="KW-0862">Zinc</keyword>
<comment type="similarity">
    <text evidence="9">Belongs to the peptidase M15D family.</text>
</comment>
<dbReference type="Proteomes" id="UP000647339">
    <property type="component" value="Unassembled WGS sequence"/>
</dbReference>
<evidence type="ECO:0000256" key="5">
    <source>
        <dbReference type="ARBA" id="ARBA00022833"/>
    </source>
</evidence>
<sequence length="258" mass="29195">MMRVYLIILALSVCVGCNGKKDDQSQAMVDTTEEDSTLMVATSDNERAIPLRDSIGQLERGLIEAGLENVKSHLPDVYVTLKYSTTDNFFGKDVYGELVNCYLQPAVVKMLEEALEHLQEENPYLTFLIYDGVRPRAVQQILWDDLDKPDSLKPLYVANPQRGSLHNYGVAVDLTLADRATGKPLDMGTHYDYFGYPAYPDREAQMLAAGKITSQQVKNRKILRAAMNKAGFTEIGSEWWHFNAFSLREAKERYEIVE</sequence>
<protein>
    <recommendedName>
        <fullName evidence="9">D-alanyl-D-alanine dipeptidase</fullName>
        <shortName evidence="9">D-Ala-D-Ala dipeptidase</shortName>
        <ecNumber evidence="9">3.4.13.22</ecNumber>
    </recommendedName>
</protein>
<dbReference type="InterPro" id="IPR009045">
    <property type="entry name" value="Zn_M74/Hedgehog-like"/>
</dbReference>
<proteinExistence type="inferred from homology"/>
<feature type="active site" description="Proton donor/acceptor" evidence="9">
    <location>
        <position position="238"/>
    </location>
</feature>
<keyword evidence="2 9" id="KW-0645">Protease</keyword>
<dbReference type="InterPro" id="IPR000755">
    <property type="entry name" value="A_A_dipeptidase"/>
</dbReference>
<dbReference type="CDD" id="cd14840">
    <property type="entry name" value="D-Ala-D-Ala_dipeptidase_Aad"/>
    <property type="match status" value="1"/>
</dbReference>
<keyword evidence="7 9" id="KW-0482">Metalloprotease</keyword>
<keyword evidence="4 9" id="KW-0378">Hydrolase</keyword>
<comment type="caution">
    <text evidence="10">The sequence shown here is derived from an EMBL/GenBank/DDBJ whole genome shotgun (WGS) entry which is preliminary data.</text>
</comment>
<comment type="cofactor">
    <cofactor evidence="9">
        <name>Zn(2+)</name>
        <dbReference type="ChEBI" id="CHEBI:29105"/>
    </cofactor>
    <text evidence="9">Binds 1 zinc ion per subunit.</text>
</comment>
<comment type="function">
    <text evidence="9">Catalyzes hydrolysis of the D-alanyl-D-alanine dipeptide.</text>
</comment>
<keyword evidence="3 9" id="KW-0479">Metal-binding</keyword>
<evidence type="ECO:0000256" key="1">
    <source>
        <dbReference type="ARBA" id="ARBA00001362"/>
    </source>
</evidence>